<reference evidence="2" key="1">
    <citation type="journal article" date="2014" name="Int. J. Syst. Evol. Microbiol.">
        <title>Complete genome sequence of Corynebacterium casei LMG S-19264T (=DSM 44701T), isolated from a smear-ripened cheese.</title>
        <authorList>
            <consortium name="US DOE Joint Genome Institute (JGI-PGF)"/>
            <person name="Walter F."/>
            <person name="Albersmeier A."/>
            <person name="Kalinowski J."/>
            <person name="Ruckert C."/>
        </authorList>
    </citation>
    <scope>NUCLEOTIDE SEQUENCE</scope>
    <source>
        <strain evidence="2">CGMCC 1.15794</strain>
    </source>
</reference>
<gene>
    <name evidence="2" type="ORF">GCM10010921_09950</name>
</gene>
<dbReference type="EMBL" id="BMJY01000003">
    <property type="protein sequence ID" value="GGH38984.1"/>
    <property type="molecule type" value="Genomic_DNA"/>
</dbReference>
<proteinExistence type="predicted"/>
<reference evidence="2" key="2">
    <citation type="submission" date="2020-09" db="EMBL/GenBank/DDBJ databases">
        <authorList>
            <person name="Sun Q."/>
            <person name="Zhou Y."/>
        </authorList>
    </citation>
    <scope>NUCLEOTIDE SEQUENCE</scope>
    <source>
        <strain evidence="2">CGMCC 1.15794</strain>
    </source>
</reference>
<dbReference type="Proteomes" id="UP000657592">
    <property type="component" value="Unassembled WGS sequence"/>
</dbReference>
<keyword evidence="3" id="KW-1185">Reference proteome</keyword>
<name>A0A917IFN8_9MICO</name>
<evidence type="ECO:0000313" key="3">
    <source>
        <dbReference type="Proteomes" id="UP000657592"/>
    </source>
</evidence>
<feature type="region of interest" description="Disordered" evidence="1">
    <location>
        <begin position="73"/>
        <end position="94"/>
    </location>
</feature>
<protein>
    <submittedName>
        <fullName evidence="2">Uncharacterized protein</fullName>
    </submittedName>
</protein>
<comment type="caution">
    <text evidence="2">The sequence shown here is derived from an EMBL/GenBank/DDBJ whole genome shotgun (WGS) entry which is preliminary data.</text>
</comment>
<organism evidence="2 3">
    <name type="scientific">Microbacterium album</name>
    <dbReference type="NCBI Taxonomy" id="2053191"/>
    <lineage>
        <taxon>Bacteria</taxon>
        <taxon>Bacillati</taxon>
        <taxon>Actinomycetota</taxon>
        <taxon>Actinomycetes</taxon>
        <taxon>Micrococcales</taxon>
        <taxon>Microbacteriaceae</taxon>
        <taxon>Microbacterium</taxon>
    </lineage>
</organism>
<sequence length="115" mass="12669">MLTLLDEAFAPTTGSIGFVQAPLEVVAAAYEAWQREIYHDVTARAFEAPLFNPDAYGPQGVWFRRSGFIDRWSPPGSYDPDAPPPTPRHPPREVTYPQAQQRLGIIPAHAATLPG</sequence>
<dbReference type="AlphaFoldDB" id="A0A917IFN8"/>
<accession>A0A917IFN8</accession>
<evidence type="ECO:0000313" key="2">
    <source>
        <dbReference type="EMBL" id="GGH38984.1"/>
    </source>
</evidence>
<evidence type="ECO:0000256" key="1">
    <source>
        <dbReference type="SAM" id="MobiDB-lite"/>
    </source>
</evidence>
<dbReference type="RefSeq" id="WP_188755166.1">
    <property type="nucleotide sequence ID" value="NZ_BMJY01000003.1"/>
</dbReference>